<dbReference type="Proteomes" id="UP000095009">
    <property type="component" value="Unassembled WGS sequence"/>
</dbReference>
<evidence type="ECO:0000256" key="5">
    <source>
        <dbReference type="SAM" id="MobiDB-lite"/>
    </source>
</evidence>
<protein>
    <submittedName>
        <fullName evidence="7">ARM repeat-containing protein</fullName>
    </submittedName>
</protein>
<dbReference type="GO" id="GO:0061863">
    <property type="term" value="F:microtubule plus end polymerase"/>
    <property type="evidence" value="ECO:0007669"/>
    <property type="project" value="InterPro"/>
</dbReference>
<evidence type="ECO:0000313" key="7">
    <source>
        <dbReference type="EMBL" id="ODQ65395.1"/>
    </source>
</evidence>
<keyword evidence="4" id="KW-0175">Coiled coil</keyword>
<evidence type="ECO:0000256" key="4">
    <source>
        <dbReference type="SAM" id="Coils"/>
    </source>
</evidence>
<dbReference type="GO" id="GO:0099070">
    <property type="term" value="C:static microtubule bundle"/>
    <property type="evidence" value="ECO:0007669"/>
    <property type="project" value="UniProtKB-ARBA"/>
</dbReference>
<dbReference type="GO" id="GO:1990571">
    <property type="term" value="P:meiotic centromere clustering"/>
    <property type="evidence" value="ECO:0007669"/>
    <property type="project" value="UniProtKB-ARBA"/>
</dbReference>
<proteinExistence type="predicted"/>
<dbReference type="Gene3D" id="1.25.10.10">
    <property type="entry name" value="Leucine-rich Repeat Variant"/>
    <property type="match status" value="2"/>
</dbReference>
<dbReference type="InterPro" id="IPR045110">
    <property type="entry name" value="XMAP215"/>
</dbReference>
<dbReference type="InterPro" id="IPR016024">
    <property type="entry name" value="ARM-type_fold"/>
</dbReference>
<keyword evidence="8" id="KW-1185">Reference proteome</keyword>
<feature type="coiled-coil region" evidence="4">
    <location>
        <begin position="714"/>
        <end position="748"/>
    </location>
</feature>
<feature type="domain" description="TOG" evidence="6">
    <location>
        <begin position="278"/>
        <end position="510"/>
    </location>
</feature>
<dbReference type="InterPro" id="IPR048491">
    <property type="entry name" value="XMAP215_CLASP_TOG"/>
</dbReference>
<dbReference type="GO" id="GO:0000776">
    <property type="term" value="C:kinetochore"/>
    <property type="evidence" value="ECO:0007669"/>
    <property type="project" value="UniProtKB-ARBA"/>
</dbReference>
<dbReference type="GO" id="GO:0005881">
    <property type="term" value="C:cytoplasmic microtubule"/>
    <property type="evidence" value="ECO:0007669"/>
    <property type="project" value="UniProtKB-ARBA"/>
</dbReference>
<dbReference type="STRING" id="857566.A0A1E3PJ05"/>
<evidence type="ECO:0000313" key="8">
    <source>
        <dbReference type="Proteomes" id="UP000095009"/>
    </source>
</evidence>
<dbReference type="GO" id="GO:0051010">
    <property type="term" value="F:microtubule plus-end binding"/>
    <property type="evidence" value="ECO:0007669"/>
    <property type="project" value="InterPro"/>
</dbReference>
<organism evidence="7 8">
    <name type="scientific">Nadsonia fulvescens var. elongata DSM 6958</name>
    <dbReference type="NCBI Taxonomy" id="857566"/>
    <lineage>
        <taxon>Eukaryota</taxon>
        <taxon>Fungi</taxon>
        <taxon>Dikarya</taxon>
        <taxon>Ascomycota</taxon>
        <taxon>Saccharomycotina</taxon>
        <taxon>Dipodascomycetes</taxon>
        <taxon>Dipodascales</taxon>
        <taxon>Dipodascales incertae sedis</taxon>
        <taxon>Nadsonia</taxon>
    </lineage>
</organism>
<evidence type="ECO:0000256" key="3">
    <source>
        <dbReference type="ARBA" id="ARBA00023212"/>
    </source>
</evidence>
<keyword evidence="3" id="KW-0206">Cytoskeleton</keyword>
<dbReference type="SMART" id="SM01349">
    <property type="entry name" value="TOG"/>
    <property type="match status" value="2"/>
</dbReference>
<feature type="non-terminal residue" evidence="7">
    <location>
        <position position="749"/>
    </location>
</feature>
<dbReference type="Pfam" id="PF21041">
    <property type="entry name" value="XMAP215_CLASP_TOG"/>
    <property type="match status" value="2"/>
</dbReference>
<feature type="region of interest" description="Disordered" evidence="5">
    <location>
        <begin position="512"/>
        <end position="532"/>
    </location>
</feature>
<dbReference type="GO" id="GO:0030951">
    <property type="term" value="P:establishment or maintenance of microtubule cytoskeleton polarity"/>
    <property type="evidence" value="ECO:0007669"/>
    <property type="project" value="InterPro"/>
</dbReference>
<name>A0A1E3PJ05_9ASCO</name>
<accession>A0A1E3PJ05</accession>
<evidence type="ECO:0000256" key="2">
    <source>
        <dbReference type="ARBA" id="ARBA00022490"/>
    </source>
</evidence>
<dbReference type="EMBL" id="KV454410">
    <property type="protein sequence ID" value="ODQ65395.1"/>
    <property type="molecule type" value="Genomic_DNA"/>
</dbReference>
<dbReference type="GO" id="GO:0044732">
    <property type="term" value="C:mitotic spindle pole body"/>
    <property type="evidence" value="ECO:0007669"/>
    <property type="project" value="UniProtKB-ARBA"/>
</dbReference>
<evidence type="ECO:0000259" key="6">
    <source>
        <dbReference type="SMART" id="SM01349"/>
    </source>
</evidence>
<keyword evidence="2" id="KW-0963">Cytoplasm</keyword>
<dbReference type="FunFam" id="1.25.10.10:FF:000019">
    <property type="entry name" value="Cytoskeleton-associated protein 5"/>
    <property type="match status" value="1"/>
</dbReference>
<dbReference type="SUPFAM" id="SSF48371">
    <property type="entry name" value="ARM repeat"/>
    <property type="match status" value="1"/>
</dbReference>
<dbReference type="GO" id="GO:1990498">
    <property type="term" value="C:mitotic spindle microtubule"/>
    <property type="evidence" value="ECO:0007669"/>
    <property type="project" value="UniProtKB-ARBA"/>
</dbReference>
<evidence type="ECO:0000256" key="1">
    <source>
        <dbReference type="ARBA" id="ARBA00004317"/>
    </source>
</evidence>
<dbReference type="GO" id="GO:0051315">
    <property type="term" value="P:attachment of mitotic spindle microtubules to kinetochore"/>
    <property type="evidence" value="ECO:0007669"/>
    <property type="project" value="UniProtKB-ARBA"/>
</dbReference>
<gene>
    <name evidence="7" type="ORF">NADFUDRAFT_25906</name>
</gene>
<sequence length="749" mass="82395">MSDEPDFGTIPLLDRLNHKSWKARLNAYEEMKTQFSNSANDRDECFCPFLDDPTIYQKIVADSNVAAQEAGISSLVLFLEFGGPQASIKLRSVVVQPLAEKGLASMRAGTKQASLEAILRFIELDTPEPILEGLFPLLSHKVPKLVAATTLAYCEIFKNFGAKIASPRIIIKTIPKLFGHPDKNVRAEASALTIELYRWLGDGIKSAILPDLKPVQQKELEEQFIKVVGENPEQKRLLRHQKEELALAELNSKSGANGGSEQPGSLESKTELQADPFEFVEPVNVLSKIPDNFYSLSRSTKWKERKEALEALYTAVNTPKIQDGDFHELAATLAKCMKDANVQVVTLAANSLEFLAGGLKSQFAPYKAIVLGPTLERLKEKKPSIADALNNALDAIYLSASFSDCLDDILEYLAHKTPQVKIGTANFLIRCLKTVRVVPKKSETSAINEVCLKLVGDTQEPVRAAGQEALGIMMKIIGEREMKSILDGLEDLRKNKIYEFYEKAEVVAKPEKPMAQPPIGRSTGNIASNKRPAVNALPNSRRAVRPIITTPKKLGPGSILGESPRPMAARAATPGSIDNSESTIPAPSNNGRLSPTRRATSPFKEESAVSTPSLGGRPSLMNNRLAQRLATPTTQVTRADASLSAVEKAELVALRAEVETLRAEKTLHQKTMSEFESRVNQNQIDTARLLREIDDLQVKNSQLVDDHTRDVLALKSRETQLTRASSDLDSANQKISKLRNDLERLTTKL</sequence>
<dbReference type="InterPro" id="IPR034085">
    <property type="entry name" value="TOG"/>
</dbReference>
<dbReference type="GO" id="GO:0046785">
    <property type="term" value="P:microtubule polymerization"/>
    <property type="evidence" value="ECO:0007669"/>
    <property type="project" value="InterPro"/>
</dbReference>
<reference evidence="7 8" key="1">
    <citation type="journal article" date="2016" name="Proc. Natl. Acad. Sci. U.S.A.">
        <title>Comparative genomics of biotechnologically important yeasts.</title>
        <authorList>
            <person name="Riley R."/>
            <person name="Haridas S."/>
            <person name="Wolfe K.H."/>
            <person name="Lopes M.R."/>
            <person name="Hittinger C.T."/>
            <person name="Goeker M."/>
            <person name="Salamov A.A."/>
            <person name="Wisecaver J.H."/>
            <person name="Long T.M."/>
            <person name="Calvey C.H."/>
            <person name="Aerts A.L."/>
            <person name="Barry K.W."/>
            <person name="Choi C."/>
            <person name="Clum A."/>
            <person name="Coughlan A.Y."/>
            <person name="Deshpande S."/>
            <person name="Douglass A.P."/>
            <person name="Hanson S.J."/>
            <person name="Klenk H.-P."/>
            <person name="LaButti K.M."/>
            <person name="Lapidus A."/>
            <person name="Lindquist E.A."/>
            <person name="Lipzen A.M."/>
            <person name="Meier-Kolthoff J.P."/>
            <person name="Ohm R.A."/>
            <person name="Otillar R.P."/>
            <person name="Pangilinan J.L."/>
            <person name="Peng Y."/>
            <person name="Rokas A."/>
            <person name="Rosa C.A."/>
            <person name="Scheuner C."/>
            <person name="Sibirny A.A."/>
            <person name="Slot J.C."/>
            <person name="Stielow J.B."/>
            <person name="Sun H."/>
            <person name="Kurtzman C.P."/>
            <person name="Blackwell M."/>
            <person name="Grigoriev I.V."/>
            <person name="Jeffries T.W."/>
        </authorList>
    </citation>
    <scope>NUCLEOTIDE SEQUENCE [LARGE SCALE GENOMIC DNA]</scope>
    <source>
        <strain evidence="7 8">DSM 6958</strain>
    </source>
</reference>
<feature type="domain" description="TOG" evidence="6">
    <location>
        <begin position="1"/>
        <end position="233"/>
    </location>
</feature>
<comment type="subcellular location">
    <subcellularLocation>
        <location evidence="1">Cytoplasm</location>
        <location evidence="1">Cytoskeleton</location>
        <location evidence="1">Microtubule organizing center</location>
        <location evidence="1">Spindle pole body</location>
    </subcellularLocation>
</comment>
<dbReference type="InterPro" id="IPR011989">
    <property type="entry name" value="ARM-like"/>
</dbReference>
<feature type="compositionally biased region" description="Polar residues" evidence="5">
    <location>
        <begin position="576"/>
        <end position="599"/>
    </location>
</feature>
<dbReference type="PANTHER" id="PTHR12609">
    <property type="entry name" value="MICROTUBULE ASSOCIATED PROTEIN XMAP215"/>
    <property type="match status" value="1"/>
</dbReference>
<feature type="coiled-coil region" evidence="4">
    <location>
        <begin position="644"/>
        <end position="671"/>
    </location>
</feature>
<dbReference type="GO" id="GO:0000022">
    <property type="term" value="P:mitotic spindle elongation"/>
    <property type="evidence" value="ECO:0007669"/>
    <property type="project" value="UniProtKB-ARBA"/>
</dbReference>
<dbReference type="OrthoDB" id="205662at2759"/>
<dbReference type="AlphaFoldDB" id="A0A1E3PJ05"/>
<feature type="region of interest" description="Disordered" evidence="5">
    <location>
        <begin position="550"/>
        <end position="619"/>
    </location>
</feature>